<dbReference type="EMBL" id="JABWGV010000002">
    <property type="protein sequence ID" value="NVD44558.1"/>
    <property type="molecule type" value="Genomic_DNA"/>
</dbReference>
<dbReference type="AlphaFoldDB" id="A0A850H3T7"/>
<accession>A0A850H3T7</accession>
<evidence type="ECO:0000313" key="2">
    <source>
        <dbReference type="Proteomes" id="UP000561438"/>
    </source>
</evidence>
<protein>
    <submittedName>
        <fullName evidence="1">PqqD family protein</fullName>
    </submittedName>
</protein>
<dbReference type="RefSeq" id="WP_176266881.1">
    <property type="nucleotide sequence ID" value="NZ_JABWGV010000002.1"/>
</dbReference>
<dbReference type="Pfam" id="PF05402">
    <property type="entry name" value="PqqD"/>
    <property type="match status" value="1"/>
</dbReference>
<gene>
    <name evidence="1" type="ORF">HUV48_05940</name>
</gene>
<dbReference type="InterPro" id="IPR041881">
    <property type="entry name" value="PqqD_sf"/>
</dbReference>
<dbReference type="InterPro" id="IPR008792">
    <property type="entry name" value="PQQD"/>
</dbReference>
<sequence length="91" mass="9761">MTAYRKCTERFLATEVDDELILLDMEGGELLSLEGSARAIWGAIDGRRGEAEIAAEAAAGFAGDAQAMEREVRDFLGELTAAGLVRKEGRA</sequence>
<dbReference type="Gene3D" id="1.10.10.1150">
    <property type="entry name" value="Coenzyme PQQ synthesis protein D (PqqD)"/>
    <property type="match status" value="1"/>
</dbReference>
<reference evidence="1 2" key="1">
    <citation type="submission" date="2020-06" db="EMBL/GenBank/DDBJ databases">
        <title>Altererythrobacter sp. HHU K3-1.</title>
        <authorList>
            <person name="Zhang D."/>
            <person name="Xue H."/>
        </authorList>
    </citation>
    <scope>NUCLEOTIDE SEQUENCE [LARGE SCALE GENOMIC DNA]</scope>
    <source>
        <strain evidence="1 2">HHU K3-1</strain>
    </source>
</reference>
<organism evidence="1 2">
    <name type="scientific">Qipengyuania atrilutea</name>
    <dbReference type="NCBI Taxonomy" id="2744473"/>
    <lineage>
        <taxon>Bacteria</taxon>
        <taxon>Pseudomonadati</taxon>
        <taxon>Pseudomonadota</taxon>
        <taxon>Alphaproteobacteria</taxon>
        <taxon>Sphingomonadales</taxon>
        <taxon>Erythrobacteraceae</taxon>
        <taxon>Qipengyuania</taxon>
    </lineage>
</organism>
<dbReference type="Proteomes" id="UP000561438">
    <property type="component" value="Unassembled WGS sequence"/>
</dbReference>
<proteinExistence type="predicted"/>
<comment type="caution">
    <text evidence="1">The sequence shown here is derived from an EMBL/GenBank/DDBJ whole genome shotgun (WGS) entry which is preliminary data.</text>
</comment>
<keyword evidence="2" id="KW-1185">Reference proteome</keyword>
<name>A0A850H3T7_9SPHN</name>
<evidence type="ECO:0000313" key="1">
    <source>
        <dbReference type="EMBL" id="NVD44558.1"/>
    </source>
</evidence>